<feature type="compositionally biased region" description="Polar residues" evidence="2">
    <location>
        <begin position="136"/>
        <end position="155"/>
    </location>
</feature>
<dbReference type="EMBL" id="JACHJU010000001">
    <property type="protein sequence ID" value="MBB4939345.1"/>
    <property type="molecule type" value="Genomic_DNA"/>
</dbReference>
<proteinExistence type="predicted"/>
<organism evidence="3 4">
    <name type="scientific">Streptosporangium album</name>
    <dbReference type="NCBI Taxonomy" id="47479"/>
    <lineage>
        <taxon>Bacteria</taxon>
        <taxon>Bacillati</taxon>
        <taxon>Actinomycetota</taxon>
        <taxon>Actinomycetes</taxon>
        <taxon>Streptosporangiales</taxon>
        <taxon>Streptosporangiaceae</taxon>
        <taxon>Streptosporangium</taxon>
    </lineage>
</organism>
<keyword evidence="4" id="KW-1185">Reference proteome</keyword>
<sequence>MTLATEVKKLADSKPFYAVAGVGDFAAEKLRELPEQLQRLQGRREEIREAAKDLPEKAREFAGKAEVYAKDFSGKAEGYAKDFPGKARGYADQFTGRAVALYEEFASRGRKVVSKASGEAALELEEVSETADPAVATQTTRKNNRAPKNTSAPKA</sequence>
<feature type="coiled-coil region" evidence="1">
    <location>
        <begin position="30"/>
        <end position="57"/>
    </location>
</feature>
<evidence type="ECO:0000313" key="4">
    <source>
        <dbReference type="Proteomes" id="UP000534286"/>
    </source>
</evidence>
<evidence type="ECO:0000256" key="2">
    <source>
        <dbReference type="SAM" id="MobiDB-lite"/>
    </source>
</evidence>
<accession>A0A7W7WAN5</accession>
<gene>
    <name evidence="3" type="ORF">FHR32_003650</name>
</gene>
<name>A0A7W7WAN5_9ACTN</name>
<reference evidence="3 4" key="1">
    <citation type="submission" date="2020-08" db="EMBL/GenBank/DDBJ databases">
        <title>Sequencing the genomes of 1000 actinobacteria strains.</title>
        <authorList>
            <person name="Klenk H.-P."/>
        </authorList>
    </citation>
    <scope>NUCLEOTIDE SEQUENCE [LARGE SCALE GENOMIC DNA]</scope>
    <source>
        <strain evidence="3 4">DSM 43023</strain>
    </source>
</reference>
<dbReference type="Proteomes" id="UP000534286">
    <property type="component" value="Unassembled WGS sequence"/>
</dbReference>
<dbReference type="RefSeq" id="WP_184755353.1">
    <property type="nucleotide sequence ID" value="NZ_BAABEK010000031.1"/>
</dbReference>
<keyword evidence="1" id="KW-0175">Coiled coil</keyword>
<comment type="caution">
    <text evidence="3">The sequence shown here is derived from an EMBL/GenBank/DDBJ whole genome shotgun (WGS) entry which is preliminary data.</text>
</comment>
<evidence type="ECO:0000256" key="1">
    <source>
        <dbReference type="SAM" id="Coils"/>
    </source>
</evidence>
<dbReference type="Gene3D" id="1.20.5.1230">
    <property type="entry name" value="Apolipoprotein A-I"/>
    <property type="match status" value="1"/>
</dbReference>
<dbReference type="AlphaFoldDB" id="A0A7W7WAN5"/>
<protein>
    <submittedName>
        <fullName evidence="3">ElaB/YqjD/DUF883 family membrane-anchored ribosome-binding protein</fullName>
    </submittedName>
</protein>
<feature type="region of interest" description="Disordered" evidence="2">
    <location>
        <begin position="124"/>
        <end position="155"/>
    </location>
</feature>
<evidence type="ECO:0000313" key="3">
    <source>
        <dbReference type="EMBL" id="MBB4939345.1"/>
    </source>
</evidence>